<dbReference type="PANTHER" id="PTHR11941:SF54">
    <property type="entry name" value="ENOYL-COA HYDRATASE, MITOCHONDRIAL"/>
    <property type="match status" value="1"/>
</dbReference>
<dbReference type="InterPro" id="IPR014748">
    <property type="entry name" value="Enoyl-CoA_hydra_C"/>
</dbReference>
<protein>
    <submittedName>
        <fullName evidence="4">Unannotated protein</fullName>
    </submittedName>
</protein>
<dbReference type="EMBL" id="CAEZYY010000022">
    <property type="protein sequence ID" value="CAB4759990.1"/>
    <property type="molecule type" value="Genomic_DNA"/>
</dbReference>
<dbReference type="InterPro" id="IPR001753">
    <property type="entry name" value="Enoyl-CoA_hydra/iso"/>
</dbReference>
<reference evidence="4" key="1">
    <citation type="submission" date="2020-05" db="EMBL/GenBank/DDBJ databases">
        <authorList>
            <person name="Chiriac C."/>
            <person name="Salcher M."/>
            <person name="Ghai R."/>
            <person name="Kavagutti S V."/>
        </authorList>
    </citation>
    <scope>NUCLEOTIDE SEQUENCE</scope>
</reference>
<name>A0A6J6UJF6_9ZZZZ</name>
<proteinExistence type="inferred from homology"/>
<dbReference type="GO" id="GO:0016829">
    <property type="term" value="F:lyase activity"/>
    <property type="evidence" value="ECO:0007669"/>
    <property type="project" value="UniProtKB-KW"/>
</dbReference>
<dbReference type="Gene3D" id="1.10.12.10">
    <property type="entry name" value="Lyase 2-enoyl-coa Hydratase, Chain A, domain 2"/>
    <property type="match status" value="1"/>
</dbReference>
<keyword evidence="2" id="KW-0456">Lyase</keyword>
<dbReference type="InterPro" id="IPR018376">
    <property type="entry name" value="Enoyl-CoA_hyd/isom_CS"/>
</dbReference>
<evidence type="ECO:0000313" key="4">
    <source>
        <dbReference type="EMBL" id="CAB4759990.1"/>
    </source>
</evidence>
<dbReference type="EMBL" id="CAEZXX010000126">
    <property type="protein sequence ID" value="CAB4719685.1"/>
    <property type="molecule type" value="Genomic_DNA"/>
</dbReference>
<evidence type="ECO:0000313" key="3">
    <source>
        <dbReference type="EMBL" id="CAB4719685.1"/>
    </source>
</evidence>
<dbReference type="CDD" id="cd06558">
    <property type="entry name" value="crotonase-like"/>
    <property type="match status" value="1"/>
</dbReference>
<dbReference type="InterPro" id="IPR029045">
    <property type="entry name" value="ClpP/crotonase-like_dom_sf"/>
</dbReference>
<comment type="similarity">
    <text evidence="1">Belongs to the enoyl-CoA hydratase/isomerase family.</text>
</comment>
<dbReference type="Gene3D" id="3.90.226.10">
    <property type="entry name" value="2-enoyl-CoA Hydratase, Chain A, domain 1"/>
    <property type="match status" value="1"/>
</dbReference>
<dbReference type="AlphaFoldDB" id="A0A6J6UJF6"/>
<dbReference type="PANTHER" id="PTHR11941">
    <property type="entry name" value="ENOYL-COA HYDRATASE-RELATED"/>
    <property type="match status" value="1"/>
</dbReference>
<evidence type="ECO:0000256" key="1">
    <source>
        <dbReference type="ARBA" id="ARBA00005254"/>
    </source>
</evidence>
<organism evidence="4">
    <name type="scientific">freshwater metagenome</name>
    <dbReference type="NCBI Taxonomy" id="449393"/>
    <lineage>
        <taxon>unclassified sequences</taxon>
        <taxon>metagenomes</taxon>
        <taxon>ecological metagenomes</taxon>
    </lineage>
</organism>
<sequence length="280" mass="29721">MGRRRGNADPLINDRAGYRSGVRSVATSTEQIQAHVDEWVGWVTLNRADKRNAISEEMFASIKEVLDAWATDDEVRVVVVRGAGDQAFASGADLGQIDINTTGYPPPGARKGMTLTINKPVIAMIHGYCIGGGLMVAMDADIRIAADDAVFSIPAGPLGAGYPLIGVRKLVTLVGHAQASMLLFTGERIDAHIAERLGLVNKTVPKVHLEAATKALASRIAQNAPLSLAAAKAAMSAVIDLPGSSLEHAQDLVDRCWVSEDFVEGRAAFGEKRTPGFIGR</sequence>
<dbReference type="Pfam" id="PF00378">
    <property type="entry name" value="ECH_1"/>
    <property type="match status" value="1"/>
</dbReference>
<dbReference type="SUPFAM" id="SSF52096">
    <property type="entry name" value="ClpP/crotonase"/>
    <property type="match status" value="1"/>
</dbReference>
<evidence type="ECO:0000256" key="2">
    <source>
        <dbReference type="ARBA" id="ARBA00023239"/>
    </source>
</evidence>
<accession>A0A6J6UJF6</accession>
<dbReference type="PROSITE" id="PS00166">
    <property type="entry name" value="ENOYL_COA_HYDRATASE"/>
    <property type="match status" value="1"/>
</dbReference>
<dbReference type="GO" id="GO:0006635">
    <property type="term" value="P:fatty acid beta-oxidation"/>
    <property type="evidence" value="ECO:0007669"/>
    <property type="project" value="TreeGrafter"/>
</dbReference>
<gene>
    <name evidence="3" type="ORF">UFOPK2602_01648</name>
    <name evidence="4" type="ORF">UFOPK2806_01584</name>
</gene>